<dbReference type="SMART" id="SM00342">
    <property type="entry name" value="HTH_ARAC"/>
    <property type="match status" value="1"/>
</dbReference>
<comment type="caution">
    <text evidence="6">The sequence shown here is derived from an EMBL/GenBank/DDBJ whole genome shotgun (WGS) entry which is preliminary data.</text>
</comment>
<accession>A0A918AZJ0</accession>
<proteinExistence type="predicted"/>
<dbReference type="GO" id="GO:0003700">
    <property type="term" value="F:DNA-binding transcription factor activity"/>
    <property type="evidence" value="ECO:0007669"/>
    <property type="project" value="InterPro"/>
</dbReference>
<dbReference type="EMBL" id="BMSV01000002">
    <property type="protein sequence ID" value="GGP96080.1"/>
    <property type="molecule type" value="Genomic_DNA"/>
</dbReference>
<keyword evidence="7" id="KW-1185">Reference proteome</keyword>
<keyword evidence="1" id="KW-0805">Transcription regulation</keyword>
<dbReference type="Pfam" id="PF12833">
    <property type="entry name" value="HTH_18"/>
    <property type="match status" value="1"/>
</dbReference>
<dbReference type="PANTHER" id="PTHR46796">
    <property type="entry name" value="HTH-TYPE TRANSCRIPTIONAL ACTIVATOR RHAS-RELATED"/>
    <property type="match status" value="1"/>
</dbReference>
<evidence type="ECO:0000256" key="2">
    <source>
        <dbReference type="ARBA" id="ARBA00023125"/>
    </source>
</evidence>
<dbReference type="InterPro" id="IPR009057">
    <property type="entry name" value="Homeodomain-like_sf"/>
</dbReference>
<gene>
    <name evidence="6" type="ORF">GCM10010249_12750</name>
</gene>
<dbReference type="Proteomes" id="UP000654123">
    <property type="component" value="Unassembled WGS sequence"/>
</dbReference>
<evidence type="ECO:0000259" key="5">
    <source>
        <dbReference type="PROSITE" id="PS01124"/>
    </source>
</evidence>
<feature type="region of interest" description="Disordered" evidence="4">
    <location>
        <begin position="134"/>
        <end position="173"/>
    </location>
</feature>
<organism evidence="6 7">
    <name type="scientific">Streptomyces roseolilacinus</name>
    <dbReference type="NCBI Taxonomy" id="66904"/>
    <lineage>
        <taxon>Bacteria</taxon>
        <taxon>Bacillati</taxon>
        <taxon>Actinomycetota</taxon>
        <taxon>Actinomycetes</taxon>
        <taxon>Kitasatosporales</taxon>
        <taxon>Streptomycetaceae</taxon>
        <taxon>Streptomyces</taxon>
    </lineage>
</organism>
<keyword evidence="3" id="KW-0804">Transcription</keyword>
<name>A0A918AZJ0_9ACTN</name>
<dbReference type="GO" id="GO:0043565">
    <property type="term" value="F:sequence-specific DNA binding"/>
    <property type="evidence" value="ECO:0007669"/>
    <property type="project" value="InterPro"/>
</dbReference>
<evidence type="ECO:0000313" key="7">
    <source>
        <dbReference type="Proteomes" id="UP000654123"/>
    </source>
</evidence>
<reference evidence="6" key="1">
    <citation type="journal article" date="2014" name="Int. J. Syst. Evol. Microbiol.">
        <title>Complete genome sequence of Corynebacterium casei LMG S-19264T (=DSM 44701T), isolated from a smear-ripened cheese.</title>
        <authorList>
            <consortium name="US DOE Joint Genome Institute (JGI-PGF)"/>
            <person name="Walter F."/>
            <person name="Albersmeier A."/>
            <person name="Kalinowski J."/>
            <person name="Ruckert C."/>
        </authorList>
    </citation>
    <scope>NUCLEOTIDE SEQUENCE</scope>
    <source>
        <strain evidence="6">JCM 4335</strain>
    </source>
</reference>
<evidence type="ECO:0000256" key="4">
    <source>
        <dbReference type="SAM" id="MobiDB-lite"/>
    </source>
</evidence>
<dbReference type="Gene3D" id="1.10.10.60">
    <property type="entry name" value="Homeodomain-like"/>
    <property type="match status" value="2"/>
</dbReference>
<dbReference type="PROSITE" id="PS01124">
    <property type="entry name" value="HTH_ARAC_FAMILY_2"/>
    <property type="match status" value="1"/>
</dbReference>
<feature type="compositionally biased region" description="Gly residues" evidence="4">
    <location>
        <begin position="136"/>
        <end position="157"/>
    </location>
</feature>
<dbReference type="InterPro" id="IPR018060">
    <property type="entry name" value="HTH_AraC"/>
</dbReference>
<evidence type="ECO:0000256" key="1">
    <source>
        <dbReference type="ARBA" id="ARBA00023015"/>
    </source>
</evidence>
<keyword evidence="2" id="KW-0238">DNA-binding</keyword>
<evidence type="ECO:0000256" key="3">
    <source>
        <dbReference type="ARBA" id="ARBA00023163"/>
    </source>
</evidence>
<evidence type="ECO:0000313" key="6">
    <source>
        <dbReference type="EMBL" id="GGP96080.1"/>
    </source>
</evidence>
<feature type="domain" description="HTH araC/xylS-type" evidence="5">
    <location>
        <begin position="14"/>
        <end position="112"/>
    </location>
</feature>
<dbReference type="InterPro" id="IPR050204">
    <property type="entry name" value="AraC_XylS_family_regulators"/>
</dbReference>
<dbReference type="AlphaFoldDB" id="A0A918AZJ0"/>
<protein>
    <submittedName>
        <fullName evidence="6">Transcriptional regulator</fullName>
    </submittedName>
</protein>
<dbReference type="SUPFAM" id="SSF46689">
    <property type="entry name" value="Homeodomain-like"/>
    <property type="match status" value="2"/>
</dbReference>
<reference evidence="6" key="2">
    <citation type="submission" date="2020-09" db="EMBL/GenBank/DDBJ databases">
        <authorList>
            <person name="Sun Q."/>
            <person name="Ohkuma M."/>
        </authorList>
    </citation>
    <scope>NUCLEOTIDE SEQUENCE</scope>
    <source>
        <strain evidence="6">JCM 4335</strain>
    </source>
</reference>
<sequence>MLACMILEDLVRLRRARDVMDRDYARPLDVPALASVALMSPGHFSRSFRAAFGETPYGYLMTRRVERAKALLRRGDMSVTEVCFAVGCTSLGSFSSRFTELVGEPPSVYRARRHEAGAAIPACVAKVLTRPVRNGGPVGRGDPAGKGGPVGKGGPAGTGEPVRIGEAGSGAAS</sequence>